<evidence type="ECO:0000256" key="4">
    <source>
        <dbReference type="PIRNR" id="PIRNR001338"/>
    </source>
</evidence>
<keyword evidence="1 3" id="KW-0658">Purine biosynthesis</keyword>
<dbReference type="EC" id="5.4.99.18" evidence="3 4"/>
<dbReference type="GO" id="GO:0016829">
    <property type="term" value="F:lyase activity"/>
    <property type="evidence" value="ECO:0007669"/>
    <property type="project" value="UniProtKB-KW"/>
</dbReference>
<dbReference type="InterPro" id="IPR024694">
    <property type="entry name" value="PurE_prokaryotes"/>
</dbReference>
<dbReference type="PANTHER" id="PTHR23046:SF2">
    <property type="entry name" value="PHOSPHORIBOSYLAMINOIMIDAZOLE CARBOXYLASE"/>
    <property type="match status" value="1"/>
</dbReference>
<comment type="similarity">
    <text evidence="3">Belongs to the AIR carboxylase family. Class I subfamily.</text>
</comment>
<name>A0A7Y9B0L8_9FIRM</name>
<keyword evidence="7" id="KW-0456">Lyase</keyword>
<dbReference type="GO" id="GO:0006189">
    <property type="term" value="P:'de novo' IMP biosynthetic process"/>
    <property type="evidence" value="ECO:0007669"/>
    <property type="project" value="UniProtKB-UniRule"/>
</dbReference>
<feature type="binding site" evidence="3 5">
    <location>
        <position position="13"/>
    </location>
    <ligand>
        <name>substrate</name>
    </ligand>
</feature>
<dbReference type="NCBIfam" id="TIGR01162">
    <property type="entry name" value="purE"/>
    <property type="match status" value="1"/>
</dbReference>
<evidence type="ECO:0000256" key="3">
    <source>
        <dbReference type="HAMAP-Rule" id="MF_01929"/>
    </source>
</evidence>
<dbReference type="Pfam" id="PF00731">
    <property type="entry name" value="AIRC"/>
    <property type="match status" value="1"/>
</dbReference>
<keyword evidence="2 3" id="KW-0413">Isomerase</keyword>
<dbReference type="InterPro" id="IPR033747">
    <property type="entry name" value="PurE_ClassI"/>
</dbReference>
<dbReference type="UniPathway" id="UPA00074">
    <property type="reaction ID" value="UER00943"/>
</dbReference>
<dbReference type="EMBL" id="JABXYR010000001">
    <property type="protein sequence ID" value="NWO22581.1"/>
    <property type="molecule type" value="Genomic_DNA"/>
</dbReference>
<evidence type="ECO:0000256" key="2">
    <source>
        <dbReference type="ARBA" id="ARBA00023235"/>
    </source>
</evidence>
<dbReference type="SUPFAM" id="SSF52255">
    <property type="entry name" value="N5-CAIR mutase (phosphoribosylaminoimidazole carboxylase, PurE)"/>
    <property type="match status" value="1"/>
</dbReference>
<proteinExistence type="inferred from homology"/>
<feature type="domain" description="PurE" evidence="6">
    <location>
        <begin position="2"/>
        <end position="151"/>
    </location>
</feature>
<gene>
    <name evidence="3 7" type="primary">purE</name>
    <name evidence="7" type="ORF">HW270_00560</name>
</gene>
<dbReference type="HAMAP" id="MF_01929">
    <property type="entry name" value="PurE_classI"/>
    <property type="match status" value="1"/>
</dbReference>
<dbReference type="Gene3D" id="3.40.50.1970">
    <property type="match status" value="1"/>
</dbReference>
<protein>
    <recommendedName>
        <fullName evidence="3 4">N5-carboxyaminoimidazole ribonucleotide mutase</fullName>
        <shortName evidence="3 4">N5-CAIR mutase</shortName>
        <ecNumber evidence="3 4">5.4.99.18</ecNumber>
    </recommendedName>
    <alternativeName>
        <fullName evidence="3">5-(carboxyamino)imidazole ribonucleotide mutase</fullName>
    </alternativeName>
</protein>
<dbReference type="InterPro" id="IPR000031">
    <property type="entry name" value="PurE_dom"/>
</dbReference>
<keyword evidence="8" id="KW-1185">Reference proteome</keyword>
<evidence type="ECO:0000256" key="1">
    <source>
        <dbReference type="ARBA" id="ARBA00022755"/>
    </source>
</evidence>
<organism evidence="7 8">
    <name type="scientific">Mogibacterium timidum</name>
    <dbReference type="NCBI Taxonomy" id="35519"/>
    <lineage>
        <taxon>Bacteria</taxon>
        <taxon>Bacillati</taxon>
        <taxon>Bacillota</taxon>
        <taxon>Clostridia</taxon>
        <taxon>Peptostreptococcales</taxon>
        <taxon>Anaerovoracaceae</taxon>
        <taxon>Mogibacterium</taxon>
    </lineage>
</organism>
<comment type="caution">
    <text evidence="7">The sequence shown here is derived from an EMBL/GenBank/DDBJ whole genome shotgun (WGS) entry which is preliminary data.</text>
</comment>
<comment type="catalytic activity">
    <reaction evidence="3 4">
        <text>5-carboxyamino-1-(5-phospho-D-ribosyl)imidazole + H(+) = 5-amino-1-(5-phospho-D-ribosyl)imidazole-4-carboxylate</text>
        <dbReference type="Rhea" id="RHEA:13193"/>
        <dbReference type="ChEBI" id="CHEBI:15378"/>
        <dbReference type="ChEBI" id="CHEBI:58730"/>
        <dbReference type="ChEBI" id="CHEBI:77657"/>
        <dbReference type="EC" id="5.4.99.18"/>
    </reaction>
</comment>
<dbReference type="AlphaFoldDB" id="A0A7Y9B0L8"/>
<dbReference type="GO" id="GO:0034023">
    <property type="term" value="F:5-(carboxyamino)imidazole ribonucleotide mutase activity"/>
    <property type="evidence" value="ECO:0007669"/>
    <property type="project" value="UniProtKB-UniRule"/>
</dbReference>
<feature type="binding site" evidence="3 5">
    <location>
        <position position="40"/>
    </location>
    <ligand>
        <name>substrate</name>
    </ligand>
</feature>
<dbReference type="RefSeq" id="WP_009643355.1">
    <property type="nucleotide sequence ID" value="NZ_CAJPUB010000016.1"/>
</dbReference>
<dbReference type="SMART" id="SM01001">
    <property type="entry name" value="AIRC"/>
    <property type="match status" value="1"/>
</dbReference>
<dbReference type="PIRSF" id="PIRSF001338">
    <property type="entry name" value="AIR_carboxylase"/>
    <property type="match status" value="1"/>
</dbReference>
<evidence type="ECO:0000259" key="6">
    <source>
        <dbReference type="SMART" id="SM01001"/>
    </source>
</evidence>
<evidence type="ECO:0000313" key="7">
    <source>
        <dbReference type="EMBL" id="NWO22581.1"/>
    </source>
</evidence>
<accession>A0A7Y9B0L8</accession>
<evidence type="ECO:0000313" key="8">
    <source>
        <dbReference type="Proteomes" id="UP000526307"/>
    </source>
</evidence>
<reference evidence="7 8" key="1">
    <citation type="submission" date="2020-06" db="EMBL/GenBank/DDBJ databases">
        <title>Mogibacterium timidum strain W9173 genomic sequence.</title>
        <authorList>
            <person name="Wade W.G."/>
            <person name="Johnston C.D."/>
            <person name="Chen T."/>
            <person name="Dewhirst F.E."/>
        </authorList>
    </citation>
    <scope>NUCLEOTIDE SEQUENCE [LARGE SCALE GENOMIC DNA]</scope>
    <source>
        <strain evidence="7 8">W9173</strain>
    </source>
</reference>
<sequence length="163" mass="17147">MKKVAVIMGSDSDLPIVEKCIEELKKYEIPTEVHVYSAHRTPDEAIGFAKAAERNGFGVIISAAGKAAHLGGVLAANTVLPVVGIPIKASSLDGMDALLSTVQMPPGIPVASIAIDGARNAAIFAAEILAVSDEKLRASLWEERNKARNDVIEKDAAVSAKFN</sequence>
<dbReference type="Proteomes" id="UP000526307">
    <property type="component" value="Unassembled WGS sequence"/>
</dbReference>
<evidence type="ECO:0000256" key="5">
    <source>
        <dbReference type="PIRSR" id="PIRSR001338-1"/>
    </source>
</evidence>
<dbReference type="PANTHER" id="PTHR23046">
    <property type="entry name" value="PHOSPHORIBOSYLAMINOIMIDAZOLE CARBOXYLASE CATALYTIC SUBUNIT"/>
    <property type="match status" value="1"/>
</dbReference>
<comment type="pathway">
    <text evidence="3 4">Purine metabolism; IMP biosynthesis via de novo pathway; 5-amino-1-(5-phospho-D-ribosyl)imidazole-4-carboxylate from 5-amino-1-(5-phospho-D-ribosyl)imidazole (N5-CAIR route): step 2/2.</text>
</comment>
<comment type="function">
    <text evidence="3 4">Catalyzes the conversion of N5-carboxyaminoimidazole ribonucleotide (N5-CAIR) to 4-carboxy-5-aminoimidazole ribonucleotide (CAIR).</text>
</comment>
<feature type="binding site" evidence="3 5">
    <location>
        <position position="10"/>
    </location>
    <ligand>
        <name>substrate</name>
    </ligand>
</feature>